<evidence type="ECO:0000313" key="4">
    <source>
        <dbReference type="Proteomes" id="UP000696294"/>
    </source>
</evidence>
<feature type="domain" description="Carboxymuconolactone decarboxylase-like" evidence="2">
    <location>
        <begin position="19"/>
        <end position="92"/>
    </location>
</feature>
<dbReference type="InterPro" id="IPR003779">
    <property type="entry name" value="CMD-like"/>
</dbReference>
<evidence type="ECO:0000256" key="1">
    <source>
        <dbReference type="SAM" id="MobiDB-lite"/>
    </source>
</evidence>
<evidence type="ECO:0000259" key="2">
    <source>
        <dbReference type="Pfam" id="PF02627"/>
    </source>
</evidence>
<dbReference type="Proteomes" id="UP000696294">
    <property type="component" value="Unassembled WGS sequence"/>
</dbReference>
<keyword evidence="4" id="KW-1185">Reference proteome</keyword>
<feature type="domain" description="Carboxymuconolactone decarboxylase-like" evidence="2">
    <location>
        <begin position="127"/>
        <end position="205"/>
    </location>
</feature>
<comment type="caution">
    <text evidence="3">The sequence shown here is derived from an EMBL/GenBank/DDBJ whole genome shotgun (WGS) entry which is preliminary data.</text>
</comment>
<protein>
    <submittedName>
        <fullName evidence="3">Dehydrogenase</fullName>
    </submittedName>
</protein>
<accession>A0ABX1BAP3</accession>
<feature type="region of interest" description="Disordered" evidence="1">
    <location>
        <begin position="103"/>
        <end position="125"/>
    </location>
</feature>
<feature type="compositionally biased region" description="Low complexity" evidence="1">
    <location>
        <begin position="103"/>
        <end position="113"/>
    </location>
</feature>
<evidence type="ECO:0000313" key="3">
    <source>
        <dbReference type="EMBL" id="NJP94860.1"/>
    </source>
</evidence>
<dbReference type="SUPFAM" id="SSF69118">
    <property type="entry name" value="AhpD-like"/>
    <property type="match status" value="1"/>
</dbReference>
<dbReference type="EMBL" id="JAATEP010000032">
    <property type="protein sequence ID" value="NJP94860.1"/>
    <property type="molecule type" value="Genomic_DNA"/>
</dbReference>
<gene>
    <name evidence="3" type="ORF">HCN51_36415</name>
</gene>
<dbReference type="InterPro" id="IPR052512">
    <property type="entry name" value="4CMD/NDH-1_regulator"/>
</dbReference>
<name>A0ABX1BAP3_9ACTN</name>
<dbReference type="PANTHER" id="PTHR33570">
    <property type="entry name" value="4-CARBOXYMUCONOLACTONE DECARBOXYLASE FAMILY PROTEIN"/>
    <property type="match status" value="1"/>
</dbReference>
<dbReference type="PANTHER" id="PTHR33570:SF2">
    <property type="entry name" value="CARBOXYMUCONOLACTONE DECARBOXYLASE-LIKE DOMAIN-CONTAINING PROTEIN"/>
    <property type="match status" value="1"/>
</dbReference>
<dbReference type="InterPro" id="IPR029032">
    <property type="entry name" value="AhpD-like"/>
</dbReference>
<sequence length="212" mass="22817">MELPVERVVVLDDDFGPMAVEAGGHAMSVPGLALREKVMVWLAGDVCNGHLGVPYELHLSLGLQAGLSWQELREVLRHLAPYAGYPAVVQAFVRLREIADGADSAPASAGDPAGEPPAPPEVDGGFADWLRHQEETRWGRPLLTARERALLCVAVDVFYQTLGEPFRAHVEAARAAGVDAETLRNLLRLMGELGAGKVWQALEALATLESRG</sequence>
<reference evidence="3 4" key="1">
    <citation type="submission" date="2020-03" db="EMBL/GenBank/DDBJ databases">
        <title>WGS of actinomycetes isolated from Thailand.</title>
        <authorList>
            <person name="Thawai C."/>
        </authorList>
    </citation>
    <scope>NUCLEOTIDE SEQUENCE [LARGE SCALE GENOMIC DNA]</scope>
    <source>
        <strain evidence="3 4">FMUSA5-5</strain>
    </source>
</reference>
<dbReference type="Gene3D" id="1.20.1290.10">
    <property type="entry name" value="AhpD-like"/>
    <property type="match status" value="2"/>
</dbReference>
<organism evidence="3 4">
    <name type="scientific">Nonomuraea composti</name>
    <dbReference type="NCBI Taxonomy" id="2720023"/>
    <lineage>
        <taxon>Bacteria</taxon>
        <taxon>Bacillati</taxon>
        <taxon>Actinomycetota</taxon>
        <taxon>Actinomycetes</taxon>
        <taxon>Streptosporangiales</taxon>
        <taxon>Streptosporangiaceae</taxon>
        <taxon>Nonomuraea</taxon>
    </lineage>
</organism>
<proteinExistence type="predicted"/>
<dbReference type="RefSeq" id="WP_168016059.1">
    <property type="nucleotide sequence ID" value="NZ_JAATEP010000032.1"/>
</dbReference>
<dbReference type="Pfam" id="PF02627">
    <property type="entry name" value="CMD"/>
    <property type="match status" value="2"/>
</dbReference>